<dbReference type="Proteomes" id="UP000694522">
    <property type="component" value="Unplaced"/>
</dbReference>
<dbReference type="GO" id="GO:0005783">
    <property type="term" value="C:endoplasmic reticulum"/>
    <property type="evidence" value="ECO:0007669"/>
    <property type="project" value="UniProtKB-SubCell"/>
</dbReference>
<evidence type="ECO:0000256" key="13">
    <source>
        <dbReference type="SAM" id="MobiDB-lite"/>
    </source>
</evidence>
<evidence type="ECO:0000256" key="7">
    <source>
        <dbReference type="ARBA" id="ARBA00022490"/>
    </source>
</evidence>
<keyword evidence="8" id="KW-0256">Endoplasmic reticulum</keyword>
<dbReference type="SUPFAM" id="SSF50729">
    <property type="entry name" value="PH domain-like"/>
    <property type="match status" value="1"/>
</dbReference>
<evidence type="ECO:0000256" key="11">
    <source>
        <dbReference type="ARBA" id="ARBA00023055"/>
    </source>
</evidence>
<dbReference type="PROSITE" id="PS50003">
    <property type="entry name" value="PH_DOMAIN"/>
    <property type="match status" value="1"/>
</dbReference>
<dbReference type="PANTHER" id="PTHR19308:SF53">
    <property type="entry name" value="CERAMIDE TRANSFER PROTEIN"/>
    <property type="match status" value="1"/>
</dbReference>
<dbReference type="InterPro" id="IPR041952">
    <property type="entry name" value="STARD11_START"/>
</dbReference>
<dbReference type="SMART" id="SM00233">
    <property type="entry name" value="PH"/>
    <property type="match status" value="1"/>
</dbReference>
<evidence type="ECO:0000256" key="2">
    <source>
        <dbReference type="ARBA" id="ARBA00004240"/>
    </source>
</evidence>
<feature type="compositionally biased region" description="Polar residues" evidence="13">
    <location>
        <begin position="1"/>
        <end position="17"/>
    </location>
</feature>
<dbReference type="AlphaFoldDB" id="A0A8B9FQM7"/>
<keyword evidence="17" id="KW-1185">Reference proteome</keyword>
<dbReference type="SUPFAM" id="SSF55961">
    <property type="entry name" value="Bet v1-like"/>
    <property type="match status" value="1"/>
</dbReference>
<evidence type="ECO:0000313" key="16">
    <source>
        <dbReference type="Ensembl" id="ENSACOP00000013300.1"/>
    </source>
</evidence>
<dbReference type="FunFam" id="2.30.29.30:FF:000104">
    <property type="entry name" value="collagen type IV alpha-3-binding protein-like isoform X2"/>
    <property type="match status" value="1"/>
</dbReference>
<evidence type="ECO:0000256" key="8">
    <source>
        <dbReference type="ARBA" id="ARBA00022824"/>
    </source>
</evidence>
<dbReference type="GO" id="GO:0035621">
    <property type="term" value="P:ER to Golgi ceramide transport"/>
    <property type="evidence" value="ECO:0007669"/>
    <property type="project" value="TreeGrafter"/>
</dbReference>
<dbReference type="SMART" id="SM00234">
    <property type="entry name" value="START"/>
    <property type="match status" value="1"/>
</dbReference>
<feature type="domain" description="START" evidence="15">
    <location>
        <begin position="360"/>
        <end position="563"/>
    </location>
</feature>
<reference evidence="16" key="2">
    <citation type="submission" date="2025-09" db="UniProtKB">
        <authorList>
            <consortium name="Ensembl"/>
        </authorList>
    </citation>
    <scope>IDENTIFICATION</scope>
</reference>
<dbReference type="GO" id="GO:0005794">
    <property type="term" value="C:Golgi apparatus"/>
    <property type="evidence" value="ECO:0007669"/>
    <property type="project" value="UniProtKB-SubCell"/>
</dbReference>
<dbReference type="Gene3D" id="2.30.29.30">
    <property type="entry name" value="Pleckstrin-homology domain (PH domain)/Phosphotyrosine-binding domain (PTB)"/>
    <property type="match status" value="1"/>
</dbReference>
<name>A0A8B9FQM7_9PSIT</name>
<keyword evidence="10" id="KW-0175">Coiled coil</keyword>
<evidence type="ECO:0000256" key="10">
    <source>
        <dbReference type="ARBA" id="ARBA00023054"/>
    </source>
</evidence>
<accession>A0A8B9FQM7</accession>
<evidence type="ECO:0000256" key="4">
    <source>
        <dbReference type="ARBA" id="ARBA00004555"/>
    </source>
</evidence>
<dbReference type="PANTHER" id="PTHR19308">
    <property type="entry name" value="PHOSPHATIDYLCHOLINE TRANSFER PROTEIN"/>
    <property type="match status" value="1"/>
</dbReference>
<dbReference type="PROSITE" id="PS50848">
    <property type="entry name" value="START"/>
    <property type="match status" value="1"/>
</dbReference>
<evidence type="ECO:0000259" key="15">
    <source>
        <dbReference type="PROSITE" id="PS50848"/>
    </source>
</evidence>
<dbReference type="InterPro" id="IPR001849">
    <property type="entry name" value="PH_domain"/>
</dbReference>
<protein>
    <recommendedName>
        <fullName evidence="5">Ceramide transfer protein</fullName>
    </recommendedName>
    <alternativeName>
        <fullName evidence="12">Collagen type IV alpha-3-binding protein</fullName>
    </alternativeName>
</protein>
<comment type="subcellular location">
    <subcellularLocation>
        <location evidence="3">Cytoplasm</location>
    </subcellularLocation>
    <subcellularLocation>
        <location evidence="2">Endoplasmic reticulum</location>
    </subcellularLocation>
    <subcellularLocation>
        <location evidence="4">Golgi apparatus</location>
    </subcellularLocation>
</comment>
<comment type="catalytic activity">
    <reaction evidence="1">
        <text>N-hexadecanoylsphing-4-enine(in) = N-hexadecanoylsphing-4-enine(out)</text>
        <dbReference type="Rhea" id="RHEA:45720"/>
        <dbReference type="ChEBI" id="CHEBI:72959"/>
    </reaction>
</comment>
<dbReference type="Pfam" id="PF00169">
    <property type="entry name" value="PH"/>
    <property type="match status" value="1"/>
</dbReference>
<keyword evidence="9" id="KW-0333">Golgi apparatus</keyword>
<evidence type="ECO:0000256" key="12">
    <source>
        <dbReference type="ARBA" id="ARBA00031527"/>
    </source>
</evidence>
<organism evidence="16 17">
    <name type="scientific">Amazona collaria</name>
    <name type="common">yellow-billed parrot</name>
    <dbReference type="NCBI Taxonomy" id="241587"/>
    <lineage>
        <taxon>Eukaryota</taxon>
        <taxon>Metazoa</taxon>
        <taxon>Chordata</taxon>
        <taxon>Craniata</taxon>
        <taxon>Vertebrata</taxon>
        <taxon>Euteleostomi</taxon>
        <taxon>Archelosauria</taxon>
        <taxon>Archosauria</taxon>
        <taxon>Dinosauria</taxon>
        <taxon>Saurischia</taxon>
        <taxon>Theropoda</taxon>
        <taxon>Coelurosauria</taxon>
        <taxon>Aves</taxon>
        <taxon>Neognathae</taxon>
        <taxon>Neoaves</taxon>
        <taxon>Telluraves</taxon>
        <taxon>Australaves</taxon>
        <taxon>Psittaciformes</taxon>
        <taxon>Psittacidae</taxon>
        <taxon>Amazona</taxon>
    </lineage>
</organism>
<keyword evidence="6" id="KW-0813">Transport</keyword>
<proteinExistence type="predicted"/>
<dbReference type="FunFam" id="3.30.530.20:FF:000003">
    <property type="entry name" value="Collagen type IV alpha-3-binding protein-like protein"/>
    <property type="match status" value="1"/>
</dbReference>
<dbReference type="InterPro" id="IPR011993">
    <property type="entry name" value="PH-like_dom_sf"/>
</dbReference>
<evidence type="ECO:0000259" key="14">
    <source>
        <dbReference type="PROSITE" id="PS50003"/>
    </source>
</evidence>
<feature type="domain" description="PH" evidence="14">
    <location>
        <begin position="27"/>
        <end position="121"/>
    </location>
</feature>
<dbReference type="Gene3D" id="3.30.530.20">
    <property type="match status" value="1"/>
</dbReference>
<dbReference type="CDD" id="cd13283">
    <property type="entry name" value="PH_GPBP"/>
    <property type="match status" value="1"/>
</dbReference>
<dbReference type="Pfam" id="PF01852">
    <property type="entry name" value="START"/>
    <property type="match status" value="1"/>
</dbReference>
<keyword evidence="11" id="KW-0445">Lipid transport</keyword>
<evidence type="ECO:0000256" key="9">
    <source>
        <dbReference type="ARBA" id="ARBA00023034"/>
    </source>
</evidence>
<feature type="region of interest" description="Disordered" evidence="13">
    <location>
        <begin position="1"/>
        <end position="24"/>
    </location>
</feature>
<dbReference type="InterPro" id="IPR002913">
    <property type="entry name" value="START_lipid-bd_dom"/>
</dbReference>
<dbReference type="InterPro" id="IPR051213">
    <property type="entry name" value="START_lipid_transfer"/>
</dbReference>
<evidence type="ECO:0000256" key="1">
    <source>
        <dbReference type="ARBA" id="ARBA00000074"/>
    </source>
</evidence>
<evidence type="ECO:0000256" key="5">
    <source>
        <dbReference type="ARBA" id="ARBA00021440"/>
    </source>
</evidence>
<dbReference type="InterPro" id="IPR023393">
    <property type="entry name" value="START-like_dom_sf"/>
</dbReference>
<dbReference type="CDD" id="cd08872">
    <property type="entry name" value="START_STARD11-like"/>
    <property type="match status" value="1"/>
</dbReference>
<evidence type="ECO:0000256" key="3">
    <source>
        <dbReference type="ARBA" id="ARBA00004496"/>
    </source>
</evidence>
<evidence type="ECO:0000256" key="6">
    <source>
        <dbReference type="ARBA" id="ARBA00022448"/>
    </source>
</evidence>
<reference evidence="16" key="1">
    <citation type="submission" date="2025-08" db="UniProtKB">
        <authorList>
            <consortium name="Ensembl"/>
        </authorList>
    </citation>
    <scope>IDENTIFICATION</scope>
</reference>
<sequence>MSDNQSWTSCADNQSSGSEEDPETELQVEFCGVLSKWTNYIHGWQDRWVVLKSSTLSYYKSEDEKEYGCRGSICLSKAVITPHDFDECRFDISVNDSVWYLRAQDPDHRQQWIDAIEQHKTESGYGSESSLRRHGSMVSLVSGASGYSATSTSSFKKGHSLREKLAEMETFRDILCRQVDTLQKYFDDCADAVSKDELQRDKVVEDDEDDFPTVRSDGDFVHNSNSSKEKLFPHVTPKGINGIDFKGEAITFKATTAGILATLSHCIELMVKCEESWQKKLDKNQRSRIRLYILNTNLFPVPTPIFISLPVPKGAYKESGEELFARAFNVVWLFGCFSPLKVEEMVQNHMTYSLQDVGGDANWQLVVEEGEMKVYRREVEENGIVLDPLKATHAVKGVTGHEVCHYFWNVDVRNDWETTIENFHVVENLADNAIIIYQTHKRVWPASQRDVLYLSAIRKIPAFSENDPETWIVCNFSVEHDSAPLNNRCVRAKINIAMICQTLVSPPEGNKEISRDNILCKITYVANVNPGGWAPASVLRAVAKREYPKFLKRFTSYVQEKTAGKPILF</sequence>
<keyword evidence="7" id="KW-0963">Cytoplasm</keyword>
<dbReference type="Ensembl" id="ENSACOT00000013766.1">
    <property type="protein sequence ID" value="ENSACOP00000013300.1"/>
    <property type="gene ID" value="ENSACOG00000008943.1"/>
</dbReference>
<evidence type="ECO:0000313" key="17">
    <source>
        <dbReference type="Proteomes" id="UP000694522"/>
    </source>
</evidence>
<dbReference type="GO" id="GO:0008289">
    <property type="term" value="F:lipid binding"/>
    <property type="evidence" value="ECO:0007669"/>
    <property type="project" value="InterPro"/>
</dbReference>